<feature type="domain" description="DUF6933" evidence="1">
    <location>
        <begin position="4"/>
        <end position="148"/>
    </location>
</feature>
<dbReference type="KEGG" id="str:Sterm_0848"/>
<dbReference type="Pfam" id="PF22016">
    <property type="entry name" value="DUF6933"/>
    <property type="match status" value="1"/>
</dbReference>
<reference evidence="3" key="1">
    <citation type="submission" date="2009-09" db="EMBL/GenBank/DDBJ databases">
        <title>The complete chromosome of Sebaldella termitidis ATCC 33386.</title>
        <authorList>
            <consortium name="US DOE Joint Genome Institute (JGI-PGF)"/>
            <person name="Lucas S."/>
            <person name="Copeland A."/>
            <person name="Lapidus A."/>
            <person name="Glavina del Rio T."/>
            <person name="Dalin E."/>
            <person name="Tice H."/>
            <person name="Bruce D."/>
            <person name="Goodwin L."/>
            <person name="Pitluck S."/>
            <person name="Kyrpides N."/>
            <person name="Mavromatis K."/>
            <person name="Ivanova N."/>
            <person name="Mikhailova N."/>
            <person name="Sims D."/>
            <person name="Meincke L."/>
            <person name="Brettin T."/>
            <person name="Detter J.C."/>
            <person name="Han C."/>
            <person name="Larimer F."/>
            <person name="Land M."/>
            <person name="Hauser L."/>
            <person name="Markowitz V."/>
            <person name="Cheng J.F."/>
            <person name="Hugenholtz P."/>
            <person name="Woyke T."/>
            <person name="Wu D."/>
            <person name="Eisen J.A."/>
        </authorList>
    </citation>
    <scope>NUCLEOTIDE SEQUENCE [LARGE SCALE GENOMIC DNA]</scope>
    <source>
        <strain evidence="3">ATCC 33386 / NCTC 11300</strain>
    </source>
</reference>
<keyword evidence="3" id="KW-1185">Reference proteome</keyword>
<evidence type="ECO:0000313" key="2">
    <source>
        <dbReference type="EMBL" id="ACZ07720.1"/>
    </source>
</evidence>
<gene>
    <name evidence="2" type="ordered locus">Sterm_0848</name>
</gene>
<dbReference type="Proteomes" id="UP000000845">
    <property type="component" value="Chromosome"/>
</dbReference>
<dbReference type="STRING" id="526218.Sterm_0848"/>
<dbReference type="HOGENOM" id="CLU_129692_0_0_0"/>
<organism evidence="2 3">
    <name type="scientific">Sebaldella termitidis (strain ATCC 33386 / NCTC 11300)</name>
    <dbReference type="NCBI Taxonomy" id="526218"/>
    <lineage>
        <taxon>Bacteria</taxon>
        <taxon>Fusobacteriati</taxon>
        <taxon>Fusobacteriota</taxon>
        <taxon>Fusobacteriia</taxon>
        <taxon>Fusobacteriales</taxon>
        <taxon>Leptotrichiaceae</taxon>
        <taxon>Sebaldella</taxon>
    </lineage>
</organism>
<protein>
    <recommendedName>
        <fullName evidence="1">DUF6933 domain-containing protein</fullName>
    </recommendedName>
</protein>
<dbReference type="EMBL" id="CP001739">
    <property type="protein sequence ID" value="ACZ07720.1"/>
    <property type="molecule type" value="Genomic_DNA"/>
</dbReference>
<evidence type="ECO:0000259" key="1">
    <source>
        <dbReference type="Pfam" id="PF22016"/>
    </source>
</evidence>
<name>D1AR32_SEBTE</name>
<dbReference type="AlphaFoldDB" id="D1AR32"/>
<proteinExistence type="predicted"/>
<accession>D1AR32</accession>
<evidence type="ECO:0000313" key="3">
    <source>
        <dbReference type="Proteomes" id="UP000000845"/>
    </source>
</evidence>
<dbReference type="RefSeq" id="WP_012860316.1">
    <property type="nucleotide sequence ID" value="NC_013517.1"/>
</dbReference>
<sequence>MLAIQCTKKLKDELKIEFEDKELYNVDPLYSWHSHLFKYGRMKCVVIMNTLTRYNFILVGLKSKDFKDYERIVLEAIRENLLLDGATDEMVEKYFDKINQIIYLPTSSRPVISQMNEVITTFTWWIEDSTVEEVNRKLNDHPMLTLPKIYSGISMMDELNNL</sequence>
<dbReference type="InterPro" id="IPR053864">
    <property type="entry name" value="DUF6933"/>
</dbReference>
<reference evidence="2 3" key="2">
    <citation type="journal article" date="2010" name="Stand. Genomic Sci.">
        <title>Complete genome sequence of Sebaldella termitidis type strain (NCTC 11300).</title>
        <authorList>
            <person name="Harmon-Smith M."/>
            <person name="Celia L."/>
            <person name="Chertkov O."/>
            <person name="Lapidus A."/>
            <person name="Copeland A."/>
            <person name="Glavina Del Rio T."/>
            <person name="Nolan M."/>
            <person name="Lucas S."/>
            <person name="Tice H."/>
            <person name="Cheng J.F."/>
            <person name="Han C."/>
            <person name="Detter J.C."/>
            <person name="Bruce D."/>
            <person name="Goodwin L."/>
            <person name="Pitluck S."/>
            <person name="Pati A."/>
            <person name="Liolios K."/>
            <person name="Ivanova N."/>
            <person name="Mavromatis K."/>
            <person name="Mikhailova N."/>
            <person name="Chen A."/>
            <person name="Palaniappan K."/>
            <person name="Land M."/>
            <person name="Hauser L."/>
            <person name="Chang Y.J."/>
            <person name="Jeffries C.D."/>
            <person name="Brettin T."/>
            <person name="Goker M."/>
            <person name="Beck B."/>
            <person name="Bristow J."/>
            <person name="Eisen J.A."/>
            <person name="Markowitz V."/>
            <person name="Hugenholtz P."/>
            <person name="Kyrpides N.C."/>
            <person name="Klenk H.P."/>
            <person name="Chen F."/>
        </authorList>
    </citation>
    <scope>NUCLEOTIDE SEQUENCE [LARGE SCALE GENOMIC DNA]</scope>
    <source>
        <strain evidence="3">ATCC 33386 / NCTC 11300</strain>
    </source>
</reference>